<proteinExistence type="inferred from homology"/>
<dbReference type="Pfam" id="PF00012">
    <property type="entry name" value="HSP70"/>
    <property type="match status" value="1"/>
</dbReference>
<dbReference type="InterPro" id="IPR013126">
    <property type="entry name" value="Hsp_70_fam"/>
</dbReference>
<accession>A0A0H5BHZ3</accession>
<reference evidence="5" key="1">
    <citation type="journal article" date="2015" name="Genome Biol. Evol.">
        <title>Nucleomorph Genome Sequences of Two Chlorarachniophytes, Amorphochlora amoebiformis and Lotharella vacuolata.</title>
        <authorList>
            <person name="Suzuki S."/>
            <person name="Shirato S."/>
            <person name="Hirakawa Y."/>
            <person name="Ishida K."/>
        </authorList>
    </citation>
    <scope>NUCLEOTIDE SEQUENCE</scope>
    <source>
        <strain evidence="5">CCMP2058</strain>
    </source>
</reference>
<comment type="similarity">
    <text evidence="1 4">Belongs to the heat shock protein 70 family.</text>
</comment>
<sequence>MIEASIILNKGFFTVQGLNNHCGLPVRDSIKNVTLIMVLSNLLGIDLGTTYSCVGVWKDGKVDIIANETGNRTSPSCVAFAENDLFVGETGKNYSLFNPAQSIYDSKRMIGKKFDDPTIASDKLGWPFKVIRGTKDSILIEVEYRGKVQTFSPEQISGMVLNRMKDIAKRNIDKDFVEVVVTVPAYFNDSQRVATKDAGAIAGLKVSRIVNEPTAACIAYGMHRKKKGDRERSVLIFDFGGGTFDVSILLIDEGIFEVKATNGDTHLGGEDLDRKLTEYYIKDFAKKFPTFSIADNDRAKRRLKAALERAKRTVSTKFSTQIELDSLCEDIDYHFTLTRARLETECDPLFKKLIDPVHTCIADAGFRKKKINDIVLVGGSTRIPAVQRQLEEMFHDRTIAKSINPDEAVAYGAAVQGAILSGLEDETINSMLLIDVIPLSLGVETEGNMNEIIVPKNSTVPTIRHQMFSASSNYQTGIVVRVFEGERPNVKDCHFLGEFSIKLNPVKMRDSQIKINFDLDADGVLAVTAIDLNSSYQDTLTITSDKRTLTKDDVDFMIEEAKKYQSEDISFKKISEKKVELRNQLHLINNYFDDEANYKNYFAKNSIEEFKSYVYKVSMWVDHDPITDASDIDKKILEIREKFNKLLTSKYSSPKMEEDQDKYEMKDDLS</sequence>
<evidence type="ECO:0000313" key="5">
    <source>
        <dbReference type="EMBL" id="BAS01836.1"/>
    </source>
</evidence>
<geneLocation type="nucleomorph" evidence="5"/>
<dbReference type="CDD" id="cd24028">
    <property type="entry name" value="ASKHA_NBD_HSP70_HSPA1-like"/>
    <property type="match status" value="1"/>
</dbReference>
<dbReference type="Gene3D" id="3.30.30.30">
    <property type="match status" value="1"/>
</dbReference>
<organism evidence="5">
    <name type="scientific">Amorphochlora amoebiformis</name>
    <dbReference type="NCBI Taxonomy" id="1561963"/>
    <lineage>
        <taxon>Eukaryota</taxon>
        <taxon>Sar</taxon>
        <taxon>Rhizaria</taxon>
        <taxon>Cercozoa</taxon>
        <taxon>Chlorarachniophyceae</taxon>
        <taxon>Amorphochlora</taxon>
    </lineage>
</organism>
<evidence type="ECO:0000256" key="3">
    <source>
        <dbReference type="ARBA" id="ARBA00022840"/>
    </source>
</evidence>
<dbReference type="InterPro" id="IPR018181">
    <property type="entry name" value="Heat_shock_70_CS"/>
</dbReference>
<evidence type="ECO:0000256" key="1">
    <source>
        <dbReference type="ARBA" id="ARBA00007381"/>
    </source>
</evidence>
<dbReference type="Gene3D" id="3.30.420.40">
    <property type="match status" value="2"/>
</dbReference>
<dbReference type="EMBL" id="AB996603">
    <property type="protein sequence ID" value="BAS01836.1"/>
    <property type="molecule type" value="Genomic_DNA"/>
</dbReference>
<dbReference type="FunFam" id="3.90.640.10:FF:000010">
    <property type="entry name" value="heat shock 70 kDa protein 14"/>
    <property type="match status" value="1"/>
</dbReference>
<dbReference type="PROSITE" id="PS00297">
    <property type="entry name" value="HSP70_1"/>
    <property type="match status" value="1"/>
</dbReference>
<dbReference type="Gene3D" id="3.90.640.10">
    <property type="entry name" value="Actin, Chain A, domain 4"/>
    <property type="match status" value="1"/>
</dbReference>
<evidence type="ECO:0000256" key="2">
    <source>
        <dbReference type="ARBA" id="ARBA00022741"/>
    </source>
</evidence>
<dbReference type="PROSITE" id="PS00329">
    <property type="entry name" value="HSP70_2"/>
    <property type="match status" value="1"/>
</dbReference>
<dbReference type="InterPro" id="IPR043129">
    <property type="entry name" value="ATPase_NBD"/>
</dbReference>
<dbReference type="SUPFAM" id="SSF53067">
    <property type="entry name" value="Actin-like ATPase domain"/>
    <property type="match status" value="2"/>
</dbReference>
<name>A0A0H5BHZ3_9EUKA</name>
<dbReference type="FunFam" id="3.30.30.30:FF:000001">
    <property type="entry name" value="heat shock 70 kDa protein-like"/>
    <property type="match status" value="1"/>
</dbReference>
<dbReference type="GO" id="GO:0140662">
    <property type="term" value="F:ATP-dependent protein folding chaperone"/>
    <property type="evidence" value="ECO:0007669"/>
    <property type="project" value="InterPro"/>
</dbReference>
<keyword evidence="5" id="KW-0542">Nucleomorph</keyword>
<dbReference type="AlphaFoldDB" id="A0A0H5BHZ3"/>
<keyword evidence="2 4" id="KW-0547">Nucleotide-binding</keyword>
<dbReference type="InterPro" id="IPR029047">
    <property type="entry name" value="HSP70_peptide-bd_sf"/>
</dbReference>
<keyword evidence="3 4" id="KW-0067">ATP-binding</keyword>
<dbReference type="PROSITE" id="PS01036">
    <property type="entry name" value="HSP70_3"/>
    <property type="match status" value="1"/>
</dbReference>
<dbReference type="PANTHER" id="PTHR19375">
    <property type="entry name" value="HEAT SHOCK PROTEIN 70KDA"/>
    <property type="match status" value="1"/>
</dbReference>
<dbReference type="Gene3D" id="2.60.34.10">
    <property type="entry name" value="Substrate Binding Domain Of DNAk, Chain A, domain 1"/>
    <property type="match status" value="1"/>
</dbReference>
<dbReference type="PRINTS" id="PR00301">
    <property type="entry name" value="HEATSHOCK70"/>
</dbReference>
<gene>
    <name evidence="5" type="primary">hsp70</name>
</gene>
<dbReference type="SUPFAM" id="SSF100920">
    <property type="entry name" value="Heat shock protein 70kD (HSP70), peptide-binding domain"/>
    <property type="match status" value="1"/>
</dbReference>
<dbReference type="FunFam" id="3.30.420.40:FF:000004">
    <property type="entry name" value="Molecular chaperone DnaK"/>
    <property type="match status" value="1"/>
</dbReference>
<keyword evidence="5" id="KW-0346">Stress response</keyword>
<evidence type="ECO:0000256" key="4">
    <source>
        <dbReference type="RuleBase" id="RU003322"/>
    </source>
</evidence>
<dbReference type="GO" id="GO:0005524">
    <property type="term" value="F:ATP binding"/>
    <property type="evidence" value="ECO:0007669"/>
    <property type="project" value="UniProtKB-KW"/>
</dbReference>
<protein>
    <submittedName>
        <fullName evidence="5">Heat shock protein 70kDa</fullName>
    </submittedName>
</protein>